<gene>
    <name evidence="2" type="ORF">Tco_0895523</name>
</gene>
<evidence type="ECO:0000256" key="1">
    <source>
        <dbReference type="SAM" id="Phobius"/>
    </source>
</evidence>
<dbReference type="EMBL" id="BQNB010014224">
    <property type="protein sequence ID" value="GJT25586.1"/>
    <property type="molecule type" value="Genomic_DNA"/>
</dbReference>
<keyword evidence="1" id="KW-0812">Transmembrane</keyword>
<dbReference type="Proteomes" id="UP001151760">
    <property type="component" value="Unassembled WGS sequence"/>
</dbReference>
<accession>A0ABQ5CET9</accession>
<sequence>MGGGSIVPSGSPTLSVCPRLSSMPLLVVPSDSSACIRGMVILPSMAGPCASSIFQHSWRVSLLVVIVAIPLAVGNFIIEWIVEATTPKLLRLVRPSMTLHGEWLLMNANSTGIVRSLSVSPIVTLRLMVPIG</sequence>
<name>A0ABQ5CET9_9ASTR</name>
<comment type="caution">
    <text evidence="2">The sequence shown here is derived from an EMBL/GenBank/DDBJ whole genome shotgun (WGS) entry which is preliminary data.</text>
</comment>
<reference evidence="2" key="2">
    <citation type="submission" date="2022-01" db="EMBL/GenBank/DDBJ databases">
        <authorList>
            <person name="Yamashiro T."/>
            <person name="Shiraishi A."/>
            <person name="Satake H."/>
            <person name="Nakayama K."/>
        </authorList>
    </citation>
    <scope>NUCLEOTIDE SEQUENCE</scope>
</reference>
<feature type="transmembrane region" description="Helical" evidence="1">
    <location>
        <begin position="60"/>
        <end position="82"/>
    </location>
</feature>
<proteinExistence type="predicted"/>
<keyword evidence="3" id="KW-1185">Reference proteome</keyword>
<protein>
    <submittedName>
        <fullName evidence="2">Uncharacterized protein</fullName>
    </submittedName>
</protein>
<keyword evidence="1" id="KW-0472">Membrane</keyword>
<evidence type="ECO:0000313" key="3">
    <source>
        <dbReference type="Proteomes" id="UP001151760"/>
    </source>
</evidence>
<keyword evidence="1" id="KW-1133">Transmembrane helix</keyword>
<evidence type="ECO:0000313" key="2">
    <source>
        <dbReference type="EMBL" id="GJT25586.1"/>
    </source>
</evidence>
<organism evidence="2 3">
    <name type="scientific">Tanacetum coccineum</name>
    <dbReference type="NCBI Taxonomy" id="301880"/>
    <lineage>
        <taxon>Eukaryota</taxon>
        <taxon>Viridiplantae</taxon>
        <taxon>Streptophyta</taxon>
        <taxon>Embryophyta</taxon>
        <taxon>Tracheophyta</taxon>
        <taxon>Spermatophyta</taxon>
        <taxon>Magnoliopsida</taxon>
        <taxon>eudicotyledons</taxon>
        <taxon>Gunneridae</taxon>
        <taxon>Pentapetalae</taxon>
        <taxon>asterids</taxon>
        <taxon>campanulids</taxon>
        <taxon>Asterales</taxon>
        <taxon>Asteraceae</taxon>
        <taxon>Asteroideae</taxon>
        <taxon>Anthemideae</taxon>
        <taxon>Anthemidinae</taxon>
        <taxon>Tanacetum</taxon>
    </lineage>
</organism>
<reference evidence="2" key="1">
    <citation type="journal article" date="2022" name="Int. J. Mol. Sci.">
        <title>Draft Genome of Tanacetum Coccineum: Genomic Comparison of Closely Related Tanacetum-Family Plants.</title>
        <authorList>
            <person name="Yamashiro T."/>
            <person name="Shiraishi A."/>
            <person name="Nakayama K."/>
            <person name="Satake H."/>
        </authorList>
    </citation>
    <scope>NUCLEOTIDE SEQUENCE</scope>
</reference>